<reference evidence="9 10" key="1">
    <citation type="journal article" date="2010" name="BMC Genomics">
        <title>Metabolic flexibility revealed in the genome of the cyst-forming alpha-1 proteobacterium Rhodospirillum centenum.</title>
        <authorList>
            <person name="Lu Y.K."/>
            <person name="Marden J."/>
            <person name="Han M."/>
            <person name="Swingley W.D."/>
            <person name="Mastrian S.D."/>
            <person name="Chowdhury S.R."/>
            <person name="Hao J."/>
            <person name="Helmy T."/>
            <person name="Kim S."/>
            <person name="Kurdoglu A.A."/>
            <person name="Matthies H.J."/>
            <person name="Rollo D."/>
            <person name="Stothard P."/>
            <person name="Blankenship R.E."/>
            <person name="Bauer C.E."/>
            <person name="Touchman J.W."/>
        </authorList>
    </citation>
    <scope>NUCLEOTIDE SEQUENCE [LARGE SCALE GENOMIC DNA]</scope>
    <source>
        <strain evidence="10">ATCC 51521 / SW</strain>
    </source>
</reference>
<name>B6IUN1_RHOCS</name>
<keyword evidence="5 8" id="KW-0812">Transmembrane</keyword>
<comment type="similarity">
    <text evidence="2 8">Belongs to the 4-toluene sulfonate uptake permease (TSUP) (TC 2.A.102) family.</text>
</comment>
<keyword evidence="4 8" id="KW-1003">Cell membrane</keyword>
<evidence type="ECO:0000256" key="1">
    <source>
        <dbReference type="ARBA" id="ARBA00004651"/>
    </source>
</evidence>
<dbReference type="HOGENOM" id="CLU_045498_7_0_5"/>
<dbReference type="InterPro" id="IPR052017">
    <property type="entry name" value="TSUP"/>
</dbReference>
<evidence type="ECO:0000256" key="5">
    <source>
        <dbReference type="ARBA" id="ARBA00022692"/>
    </source>
</evidence>
<dbReference type="InterPro" id="IPR002781">
    <property type="entry name" value="TM_pro_TauE-like"/>
</dbReference>
<dbReference type="STRING" id="414684.RC1_2473"/>
<evidence type="ECO:0000256" key="7">
    <source>
        <dbReference type="ARBA" id="ARBA00023136"/>
    </source>
</evidence>
<dbReference type="AlphaFoldDB" id="B6IUN1"/>
<evidence type="ECO:0000313" key="10">
    <source>
        <dbReference type="Proteomes" id="UP000001591"/>
    </source>
</evidence>
<dbReference type="Pfam" id="PF01925">
    <property type="entry name" value="TauE"/>
    <property type="match status" value="1"/>
</dbReference>
<dbReference type="eggNOG" id="COG0730">
    <property type="taxonomic scope" value="Bacteria"/>
</dbReference>
<dbReference type="EMBL" id="CP000613">
    <property type="protein sequence ID" value="ACI99856.1"/>
    <property type="molecule type" value="Genomic_DNA"/>
</dbReference>
<feature type="transmembrane region" description="Helical" evidence="8">
    <location>
        <begin position="196"/>
        <end position="214"/>
    </location>
</feature>
<feature type="transmembrane region" description="Helical" evidence="8">
    <location>
        <begin position="137"/>
        <end position="155"/>
    </location>
</feature>
<evidence type="ECO:0000256" key="2">
    <source>
        <dbReference type="ARBA" id="ARBA00009142"/>
    </source>
</evidence>
<comment type="subcellular location">
    <subcellularLocation>
        <location evidence="1 8">Cell membrane</location>
        <topology evidence="1 8">Multi-pass membrane protein</topology>
    </subcellularLocation>
</comment>
<feature type="transmembrane region" description="Helical" evidence="8">
    <location>
        <begin position="99"/>
        <end position="117"/>
    </location>
</feature>
<evidence type="ECO:0000256" key="6">
    <source>
        <dbReference type="ARBA" id="ARBA00022989"/>
    </source>
</evidence>
<feature type="transmembrane region" description="Helical" evidence="8">
    <location>
        <begin position="220"/>
        <end position="241"/>
    </location>
</feature>
<evidence type="ECO:0000256" key="4">
    <source>
        <dbReference type="ARBA" id="ARBA00022475"/>
    </source>
</evidence>
<feature type="transmembrane region" description="Helical" evidence="8">
    <location>
        <begin position="31"/>
        <end position="53"/>
    </location>
</feature>
<dbReference type="PANTHER" id="PTHR30269:SF0">
    <property type="entry name" value="MEMBRANE TRANSPORTER PROTEIN YFCA-RELATED"/>
    <property type="match status" value="1"/>
</dbReference>
<accession>B6IUN1</accession>
<dbReference type="RefSeq" id="WP_012567638.1">
    <property type="nucleotide sequence ID" value="NC_011420.2"/>
</dbReference>
<dbReference type="KEGG" id="rce:RC1_2473"/>
<evidence type="ECO:0000256" key="3">
    <source>
        <dbReference type="ARBA" id="ARBA00022448"/>
    </source>
</evidence>
<evidence type="ECO:0000313" key="9">
    <source>
        <dbReference type="EMBL" id="ACI99856.1"/>
    </source>
</evidence>
<dbReference type="GO" id="GO:0005886">
    <property type="term" value="C:plasma membrane"/>
    <property type="evidence" value="ECO:0007669"/>
    <property type="project" value="UniProtKB-SubCell"/>
</dbReference>
<proteinExistence type="inferred from homology"/>
<keyword evidence="3" id="KW-0813">Transport</keyword>
<dbReference type="OrthoDB" id="9807082at2"/>
<feature type="transmembrane region" description="Helical" evidence="8">
    <location>
        <begin position="161"/>
        <end position="184"/>
    </location>
</feature>
<feature type="transmembrane region" description="Helical" evidence="8">
    <location>
        <begin position="248"/>
        <end position="266"/>
    </location>
</feature>
<keyword evidence="6 8" id="KW-1133">Transmembrane helix</keyword>
<feature type="transmembrane region" description="Helical" evidence="8">
    <location>
        <begin position="74"/>
        <end position="93"/>
    </location>
</feature>
<evidence type="ECO:0000256" key="8">
    <source>
        <dbReference type="RuleBase" id="RU363041"/>
    </source>
</evidence>
<dbReference type="Proteomes" id="UP000001591">
    <property type="component" value="Chromosome"/>
</dbReference>
<dbReference type="PANTHER" id="PTHR30269">
    <property type="entry name" value="TRANSMEMBRANE PROTEIN YFCA"/>
    <property type="match status" value="1"/>
</dbReference>
<protein>
    <recommendedName>
        <fullName evidence="8">Probable membrane transporter protein</fullName>
    </recommendedName>
</protein>
<sequence>MTLTDMLLLGGAGLMAGVVNAVAGGGTFFTFSALVGVGIPPIAANATSSVAVWPGSIASMAAYRQEVVAHGRRFALLGVVSLAGAAIGAWLLLRLEDAQFRVLVPWLLLVATLLFAFSPRLTAYLRARGRRERQEQVAEQAAGAAGGGGAVSHIAGAVIQFLVAIYGGFFGAGMGILMLAALAVTEGDDFHRINAAKVLLSVLINGIAIVLFIADGLVRWPAALIVMATCIAGGYLGVVVAKRVPVEWVRRFVVSVGAGLTAWFFLVP</sequence>
<keyword evidence="10" id="KW-1185">Reference proteome</keyword>
<keyword evidence="7 8" id="KW-0472">Membrane</keyword>
<gene>
    <name evidence="9" type="ordered locus">RC1_2473</name>
</gene>
<organism evidence="9 10">
    <name type="scientific">Rhodospirillum centenum (strain ATCC 51521 / SW)</name>
    <dbReference type="NCBI Taxonomy" id="414684"/>
    <lineage>
        <taxon>Bacteria</taxon>
        <taxon>Pseudomonadati</taxon>
        <taxon>Pseudomonadota</taxon>
        <taxon>Alphaproteobacteria</taxon>
        <taxon>Rhodospirillales</taxon>
        <taxon>Rhodospirillaceae</taxon>
        <taxon>Rhodospirillum</taxon>
    </lineage>
</organism>